<reference evidence="3" key="4">
    <citation type="journal article" date="2008" name="Nucleic Acids Res.">
        <title>The rice annotation project database (RAP-DB): 2008 update.</title>
        <authorList>
            <consortium name="The rice annotation project (RAP)"/>
        </authorList>
    </citation>
    <scope>GENOME REANNOTATION</scope>
    <source>
        <strain evidence="3">cv. Nipponbare</strain>
    </source>
</reference>
<reference evidence="2" key="2">
    <citation type="submission" date="2004-10" db="EMBL/GenBank/DDBJ databases">
        <title>Oryza sativa BAC OJ1122_B08 genomic sequence.</title>
        <authorList>
            <person name="Chow T.-Y."/>
            <person name="Hsing Y.-I.C."/>
            <person name="Chen C.-S."/>
            <person name="Chen H.-H."/>
            <person name="Liu S.-M."/>
            <person name="Chao Y.-T."/>
            <person name="Chang S.-J."/>
            <person name="Chen H.-C."/>
            <person name="Chen S.-K."/>
            <person name="Chen T.-R."/>
            <person name="Chen Y.-L."/>
            <person name="Cheng C.-H."/>
            <person name="Chung C.-I."/>
            <person name="Han S.-Y."/>
            <person name="Hsiao S.-H."/>
            <person name="Hsiung J.-N."/>
            <person name="Hsu C.-H."/>
            <person name="Huang J.-J."/>
            <person name="Kau P.-I."/>
            <person name="Lee M.-C."/>
            <person name="Leu H.-L."/>
            <person name="Li Y.-F."/>
            <person name="Lin S.-J."/>
            <person name="Lin Y.-C."/>
            <person name="Wu S.-W."/>
            <person name="Yu C.-Y."/>
            <person name="Yu S.-W."/>
            <person name="Wu H.-P."/>
            <person name="Shaw J.-F."/>
        </authorList>
    </citation>
    <scope>NUCLEOTIDE SEQUENCE</scope>
</reference>
<accession>Q6F341</accession>
<reference evidence="1" key="1">
    <citation type="submission" date="2004-07" db="EMBL/GenBank/DDBJ databases">
        <title>Oryza sativa (japonica cultivar-group) chromosome 5 BAC clone OJ1384_A02, complete sequence.</title>
        <authorList>
            <person name="Chow T.-Y."/>
            <person name="Hsing Y.-I.C."/>
            <person name="Chen C.-S."/>
            <person name="Chen H.-H."/>
            <person name="Liu S.-M."/>
            <person name="Chao Y.-T."/>
            <person name="Chang S.-J."/>
            <person name="Chen H.-C."/>
            <person name="Chen S.-K."/>
            <person name="Chen T.-R."/>
            <person name="Chen Y.-L."/>
            <person name="Cheng C.-H."/>
            <person name="Chung C.-I."/>
            <person name="Han S.-Y."/>
            <person name="Hsiao S.-H."/>
            <person name="Hsiung J.-N."/>
            <person name="Hsu C.-H."/>
            <person name="Huang J.-J."/>
            <person name="Kau P.-I."/>
            <person name="Lee M.-C."/>
            <person name="Leu H.-L."/>
            <person name="Li Y.-F."/>
            <person name="Lin S.-J."/>
            <person name="Lin Y.-C."/>
            <person name="Wu S.-W."/>
            <person name="Yu C.-Y."/>
            <person name="Yu S.-W."/>
            <person name="Wu H.-P."/>
            <person name="Shaw J.-F."/>
            <person name="McCombie W.R."/>
            <person name="Muller S."/>
            <person name="de la Bastide M."/>
            <person name="Spiegel L."/>
            <person name="Zutavern T."/>
            <person name="Nascimento L."/>
            <person name="Balija V."/>
            <person name="Bell M."/>
            <person name="Miller B."/>
            <person name="Katzenberger F."/>
            <person name="Andrade M.V."/>
            <person name="Dike S."/>
            <person name="O'Shaughnessy A."/>
            <person name="Palmer L."/>
        </authorList>
    </citation>
    <scope>NUCLEOTIDE SEQUENCE</scope>
</reference>
<sequence>MLQLDSDDVASVIFSLAKEADSGGLGIADFMTTMTDEDVNSWRFDKAGEMLMNIEIAALSSLTLRVAGNPSIFVIHSINAMQKEATNHTVHQIDITTTKLAL</sequence>
<gene>
    <name evidence="2" type="ORF">OJ1122_B08.4</name>
    <name evidence="1" type="ORF">OJ1384_A02.16</name>
</gene>
<dbReference type="EMBL" id="AC105768">
    <property type="protein sequence ID" value="AAU90158.1"/>
    <property type="molecule type" value="Genomic_DNA"/>
</dbReference>
<evidence type="ECO:0000313" key="3">
    <source>
        <dbReference type="Proteomes" id="UP000000763"/>
    </source>
</evidence>
<proteinExistence type="predicted"/>
<dbReference type="EMBL" id="AC118286">
    <property type="protein sequence ID" value="AAT73643.1"/>
    <property type="molecule type" value="Genomic_DNA"/>
</dbReference>
<dbReference type="Proteomes" id="UP000000763">
    <property type="component" value="Chromosome 5"/>
</dbReference>
<dbReference type="AlphaFoldDB" id="Q6F341"/>
<name>Q6F341_ORYSJ</name>
<evidence type="ECO:0000313" key="1">
    <source>
        <dbReference type="EMBL" id="AAT73643.1"/>
    </source>
</evidence>
<reference evidence="3" key="3">
    <citation type="journal article" date="2005" name="Nature">
        <title>The map-based sequence of the rice genome.</title>
        <authorList>
            <consortium name="International rice genome sequencing project (IRGSP)"/>
            <person name="Matsumoto T."/>
            <person name="Wu J."/>
            <person name="Kanamori H."/>
            <person name="Katayose Y."/>
            <person name="Fujisawa M."/>
            <person name="Namiki N."/>
            <person name="Mizuno H."/>
            <person name="Yamamoto K."/>
            <person name="Antonio B.A."/>
            <person name="Baba T."/>
            <person name="Sakata K."/>
            <person name="Nagamura Y."/>
            <person name="Aoki H."/>
            <person name="Arikawa K."/>
            <person name="Arita K."/>
            <person name="Bito T."/>
            <person name="Chiden Y."/>
            <person name="Fujitsuka N."/>
            <person name="Fukunaka R."/>
            <person name="Hamada M."/>
            <person name="Harada C."/>
            <person name="Hayashi A."/>
            <person name="Hijishita S."/>
            <person name="Honda M."/>
            <person name="Hosokawa S."/>
            <person name="Ichikawa Y."/>
            <person name="Idonuma A."/>
            <person name="Iijima M."/>
            <person name="Ikeda M."/>
            <person name="Ikeno M."/>
            <person name="Ito K."/>
            <person name="Ito S."/>
            <person name="Ito T."/>
            <person name="Ito Y."/>
            <person name="Ito Y."/>
            <person name="Iwabuchi A."/>
            <person name="Kamiya K."/>
            <person name="Karasawa W."/>
            <person name="Kurita K."/>
            <person name="Katagiri S."/>
            <person name="Kikuta A."/>
            <person name="Kobayashi H."/>
            <person name="Kobayashi N."/>
            <person name="Machita K."/>
            <person name="Maehara T."/>
            <person name="Masukawa M."/>
            <person name="Mizubayashi T."/>
            <person name="Mukai Y."/>
            <person name="Nagasaki H."/>
            <person name="Nagata Y."/>
            <person name="Naito S."/>
            <person name="Nakashima M."/>
            <person name="Nakama Y."/>
            <person name="Nakamichi Y."/>
            <person name="Nakamura M."/>
            <person name="Meguro A."/>
            <person name="Negishi M."/>
            <person name="Ohta I."/>
            <person name="Ohta T."/>
            <person name="Okamoto M."/>
            <person name="Ono N."/>
            <person name="Saji S."/>
            <person name="Sakaguchi M."/>
            <person name="Sakai K."/>
            <person name="Shibata M."/>
            <person name="Shimokawa T."/>
            <person name="Song J."/>
            <person name="Takazaki Y."/>
            <person name="Terasawa K."/>
            <person name="Tsugane M."/>
            <person name="Tsuji K."/>
            <person name="Ueda S."/>
            <person name="Waki K."/>
            <person name="Yamagata H."/>
            <person name="Yamamoto M."/>
            <person name="Yamamoto S."/>
            <person name="Yamane H."/>
            <person name="Yoshiki S."/>
            <person name="Yoshihara R."/>
            <person name="Yukawa K."/>
            <person name="Zhong H."/>
            <person name="Yano M."/>
            <person name="Yuan Q."/>
            <person name="Ouyang S."/>
            <person name="Liu J."/>
            <person name="Jones K.M."/>
            <person name="Gansberger K."/>
            <person name="Moffat K."/>
            <person name="Hill J."/>
            <person name="Bera J."/>
            <person name="Fadrosh D."/>
            <person name="Jin S."/>
            <person name="Johri S."/>
            <person name="Kim M."/>
            <person name="Overton L."/>
            <person name="Reardon M."/>
            <person name="Tsitrin T."/>
            <person name="Vuong H."/>
            <person name="Weaver B."/>
            <person name="Ciecko A."/>
            <person name="Tallon L."/>
            <person name="Jackson J."/>
            <person name="Pai G."/>
            <person name="Aken S.V."/>
            <person name="Utterback T."/>
            <person name="Reidmuller S."/>
            <person name="Feldblyum T."/>
            <person name="Hsiao J."/>
            <person name="Zismann V."/>
            <person name="Iobst S."/>
            <person name="de Vazeille A.R."/>
            <person name="Buell C.R."/>
            <person name="Ying K."/>
            <person name="Li Y."/>
            <person name="Lu T."/>
            <person name="Huang Y."/>
            <person name="Zhao Q."/>
            <person name="Feng Q."/>
            <person name="Zhang L."/>
            <person name="Zhu J."/>
            <person name="Weng Q."/>
            <person name="Mu J."/>
            <person name="Lu Y."/>
            <person name="Fan D."/>
            <person name="Liu Y."/>
            <person name="Guan J."/>
            <person name="Zhang Y."/>
            <person name="Yu S."/>
            <person name="Liu X."/>
            <person name="Zhang Y."/>
            <person name="Hong G."/>
            <person name="Han B."/>
            <person name="Choisne N."/>
            <person name="Demange N."/>
            <person name="Orjeda G."/>
            <person name="Samain S."/>
            <person name="Cattolico L."/>
            <person name="Pelletier E."/>
            <person name="Couloux A."/>
            <person name="Segurens B."/>
            <person name="Wincker P."/>
            <person name="D'Hont A."/>
            <person name="Scarpelli C."/>
            <person name="Weissenbach J."/>
            <person name="Salanoubat M."/>
            <person name="Quetier F."/>
            <person name="Yu Y."/>
            <person name="Kim H.R."/>
            <person name="Rambo T."/>
            <person name="Currie J."/>
            <person name="Collura K."/>
            <person name="Luo M."/>
            <person name="Yang T."/>
            <person name="Ammiraju J.S.S."/>
            <person name="Engler F."/>
            <person name="Soderlund C."/>
            <person name="Wing R.A."/>
            <person name="Palmer L.E."/>
            <person name="de la Bastide M."/>
            <person name="Spiegel L."/>
            <person name="Nascimento L."/>
            <person name="Zutavern T."/>
            <person name="O'Shaughnessy A."/>
            <person name="Dike S."/>
            <person name="Dedhia N."/>
            <person name="Preston R."/>
            <person name="Balija V."/>
            <person name="McCombie W.R."/>
            <person name="Chow T."/>
            <person name="Chen H."/>
            <person name="Chung M."/>
            <person name="Chen C."/>
            <person name="Shaw J."/>
            <person name="Wu H."/>
            <person name="Hsiao K."/>
            <person name="Chao Y."/>
            <person name="Chu M."/>
            <person name="Cheng C."/>
            <person name="Hour A."/>
            <person name="Lee P."/>
            <person name="Lin S."/>
            <person name="Lin Y."/>
            <person name="Liou J."/>
            <person name="Liu S."/>
            <person name="Hsing Y."/>
            <person name="Raghuvanshi S."/>
            <person name="Mohanty A."/>
            <person name="Bharti A.K."/>
            <person name="Gaur A."/>
            <person name="Gupta V."/>
            <person name="Kumar D."/>
            <person name="Ravi V."/>
            <person name="Vij S."/>
            <person name="Kapur A."/>
            <person name="Khurana P."/>
            <person name="Khurana P."/>
            <person name="Khurana J.P."/>
            <person name="Tyagi A.K."/>
            <person name="Gaikwad K."/>
            <person name="Singh A."/>
            <person name="Dalal V."/>
            <person name="Srivastava S."/>
            <person name="Dixit A."/>
            <person name="Pal A.K."/>
            <person name="Ghazi I.A."/>
            <person name="Yadav M."/>
            <person name="Pandit A."/>
            <person name="Bhargava A."/>
            <person name="Sureshbabu K."/>
            <person name="Batra K."/>
            <person name="Sharma T.R."/>
            <person name="Mohapatra T."/>
            <person name="Singh N.K."/>
            <person name="Messing J."/>
            <person name="Nelson A.B."/>
            <person name="Fuks G."/>
            <person name="Kavchok S."/>
            <person name="Keizer G."/>
            <person name="Linton E."/>
            <person name="Llaca V."/>
            <person name="Song R."/>
            <person name="Tanyolac B."/>
            <person name="Young S."/>
            <person name="Ho-Il K."/>
            <person name="Hahn J.H."/>
            <person name="Sangsakoo G."/>
            <person name="Vanavichit A."/>
            <person name="de Mattos Luiz.A.T."/>
            <person name="Zimmer P.D."/>
            <person name="Malone G."/>
            <person name="Dellagostin O."/>
            <person name="de Oliveira A.C."/>
            <person name="Bevan M."/>
            <person name="Bancroft I."/>
            <person name="Minx P."/>
            <person name="Cordum H."/>
            <person name="Wilson R."/>
            <person name="Cheng Z."/>
            <person name="Jin W."/>
            <person name="Jiang J."/>
            <person name="Leong S.A."/>
            <person name="Iwama H."/>
            <person name="Gojobori T."/>
            <person name="Itoh T."/>
            <person name="Niimura Y."/>
            <person name="Fujii Y."/>
            <person name="Habara T."/>
            <person name="Sakai H."/>
            <person name="Sato Y."/>
            <person name="Wilson G."/>
            <person name="Kumar K."/>
            <person name="McCouch S."/>
            <person name="Juretic N."/>
            <person name="Hoen D."/>
            <person name="Wright S."/>
            <person name="Bruskiewich R."/>
            <person name="Bureau T."/>
            <person name="Miyao A."/>
            <person name="Hirochika H."/>
            <person name="Nishikawa T."/>
            <person name="Kadowaki K."/>
            <person name="Sugiura M."/>
            <person name="Burr B."/>
            <person name="Sasaki T."/>
        </authorList>
    </citation>
    <scope>NUCLEOTIDE SEQUENCE [LARGE SCALE GENOMIC DNA]</scope>
    <source>
        <strain evidence="3">cv. Nipponbare</strain>
    </source>
</reference>
<organism evidence="1 3">
    <name type="scientific">Oryza sativa subsp. japonica</name>
    <name type="common">Rice</name>
    <dbReference type="NCBI Taxonomy" id="39947"/>
    <lineage>
        <taxon>Eukaryota</taxon>
        <taxon>Viridiplantae</taxon>
        <taxon>Streptophyta</taxon>
        <taxon>Embryophyta</taxon>
        <taxon>Tracheophyta</taxon>
        <taxon>Spermatophyta</taxon>
        <taxon>Magnoliopsida</taxon>
        <taxon>Liliopsida</taxon>
        <taxon>Poales</taxon>
        <taxon>Poaceae</taxon>
        <taxon>BOP clade</taxon>
        <taxon>Oryzoideae</taxon>
        <taxon>Oryzeae</taxon>
        <taxon>Oryzinae</taxon>
        <taxon>Oryza</taxon>
        <taxon>Oryza sativa</taxon>
    </lineage>
</organism>
<protein>
    <submittedName>
        <fullName evidence="1">Uncharacterized protein</fullName>
    </submittedName>
</protein>
<evidence type="ECO:0000313" key="2">
    <source>
        <dbReference type="EMBL" id="AAU90158.1"/>
    </source>
</evidence>